<feature type="chain" id="PRO_5047523200" evidence="2">
    <location>
        <begin position="20"/>
        <end position="357"/>
    </location>
</feature>
<evidence type="ECO:0000313" key="4">
    <source>
        <dbReference type="Proteomes" id="UP000030101"/>
    </source>
</evidence>
<name>A0ABR4XJB3_9PORP</name>
<dbReference type="SUPFAM" id="SSF52799">
    <property type="entry name" value="(Phosphotyrosine protein) phosphatases II"/>
    <property type="match status" value="1"/>
</dbReference>
<dbReference type="EMBL" id="JQZV01000013">
    <property type="protein sequence ID" value="KGN91789.1"/>
    <property type="molecule type" value="Genomic_DNA"/>
</dbReference>
<comment type="caution">
    <text evidence="3">The sequence shown here is derived from an EMBL/GenBank/DDBJ whole genome shotgun (WGS) entry which is preliminary data.</text>
</comment>
<dbReference type="PANTHER" id="PTHR31126:SF1">
    <property type="entry name" value="TYROSINE SPECIFIC PROTEIN PHOSPHATASES DOMAIN-CONTAINING PROTEIN"/>
    <property type="match status" value="1"/>
</dbReference>
<dbReference type="InterPro" id="IPR026893">
    <property type="entry name" value="Tyr/Ser_Pase_IphP-type"/>
</dbReference>
<dbReference type="PANTHER" id="PTHR31126">
    <property type="entry name" value="TYROSINE-PROTEIN PHOSPHATASE"/>
    <property type="match status" value="1"/>
</dbReference>
<evidence type="ECO:0000256" key="2">
    <source>
        <dbReference type="SAM" id="SignalP"/>
    </source>
</evidence>
<sequence>MKVSHIFLIALFLSSLFIAGGCAKSAYNVATNCDKNQVGNYVIKWEVTPAMPGKVNIYVSDRPEFFPNSPAMVMPIGENTATFVTTDNFSQKYFLLEFEGKISTVAAMRHLPMGATPNFRDAGGYISEEGFNMRWGRLFRSGRLRSLSSTDSLFLKRLGVRSILSLDEDVPSYSKRPRLLPTGIQTLSLKADKPVNYSEFLSEVYKGNAVTEEIRNFKMNASRNFAFESRKQFTKAFQFLLNESNYPILITDNLGKDRVAFFFLIVHSAIGIPANAVIEDCLLSNQMLDIRTLVPNINTLDPQIQENLMYYYVTTDENIVAIYQEIISRYSSIDEYLKEMYGLSFEDRMKLRKLLLE</sequence>
<dbReference type="Proteomes" id="UP000030101">
    <property type="component" value="Unassembled WGS sequence"/>
</dbReference>
<dbReference type="PROSITE" id="PS51257">
    <property type="entry name" value="PROKAR_LIPOPROTEIN"/>
    <property type="match status" value="1"/>
</dbReference>
<gene>
    <name evidence="3" type="ORF">HQ43_06785</name>
</gene>
<keyword evidence="4" id="KW-1185">Reference proteome</keyword>
<protein>
    <submittedName>
        <fullName evidence="3">Uncharacterized protein</fullName>
    </submittedName>
</protein>
<reference evidence="3 4" key="1">
    <citation type="submission" date="2014-08" db="EMBL/GenBank/DDBJ databases">
        <title>Porphyromonas canoris strain:OH2762 Genome sequencing.</title>
        <authorList>
            <person name="Wallis C."/>
            <person name="Deusch O."/>
            <person name="O'Flynn C."/>
            <person name="Davis I."/>
            <person name="Jospin G."/>
            <person name="Darling A.E."/>
            <person name="Coil D.A."/>
            <person name="Alexiev A."/>
            <person name="Horsfall A."/>
            <person name="Kirkwood N."/>
            <person name="Harris S."/>
            <person name="Eisen J.A."/>
        </authorList>
    </citation>
    <scope>NUCLEOTIDE SEQUENCE [LARGE SCALE GENOMIC DNA]</scope>
    <source>
        <strain evidence="4">COT-108 OH2762</strain>
    </source>
</reference>
<dbReference type="Pfam" id="PF13350">
    <property type="entry name" value="Y_phosphatase3"/>
    <property type="match status" value="1"/>
</dbReference>
<organism evidence="3 4">
    <name type="scientific">Porphyromonas canoris</name>
    <dbReference type="NCBI Taxonomy" id="36875"/>
    <lineage>
        <taxon>Bacteria</taxon>
        <taxon>Pseudomonadati</taxon>
        <taxon>Bacteroidota</taxon>
        <taxon>Bacteroidia</taxon>
        <taxon>Bacteroidales</taxon>
        <taxon>Porphyromonadaceae</taxon>
        <taxon>Porphyromonas</taxon>
    </lineage>
</organism>
<accession>A0ABR4XJB3</accession>
<evidence type="ECO:0000256" key="1">
    <source>
        <dbReference type="ARBA" id="ARBA00009580"/>
    </source>
</evidence>
<dbReference type="RefSeq" id="WP_036791277.1">
    <property type="nucleotide sequence ID" value="NZ_JQZV01000013.1"/>
</dbReference>
<dbReference type="InterPro" id="IPR029021">
    <property type="entry name" value="Prot-tyrosine_phosphatase-like"/>
</dbReference>
<evidence type="ECO:0000313" key="3">
    <source>
        <dbReference type="EMBL" id="KGN91789.1"/>
    </source>
</evidence>
<dbReference type="Gene3D" id="3.90.190.10">
    <property type="entry name" value="Protein tyrosine phosphatase superfamily"/>
    <property type="match status" value="1"/>
</dbReference>
<proteinExistence type="inferred from homology"/>
<comment type="similarity">
    <text evidence="1">Belongs to the protein-tyrosine phosphatase family.</text>
</comment>
<feature type="signal peptide" evidence="2">
    <location>
        <begin position="1"/>
        <end position="19"/>
    </location>
</feature>
<keyword evidence="2" id="KW-0732">Signal</keyword>